<gene>
    <name evidence="2" type="ORF">RFI_18607</name>
</gene>
<protein>
    <submittedName>
        <fullName evidence="2">Uncharacterized protein</fullName>
    </submittedName>
</protein>
<proteinExistence type="predicted"/>
<sequence>MSSKKSSMNRSSAKKKKKKIYDRHHERQAQNKWKFEIGKHKSNQQKLEEKNQRKTWLNIETRNHGKKEKKSAMILDGIRVKRNKAWEGKGQK</sequence>
<evidence type="ECO:0000256" key="1">
    <source>
        <dbReference type="SAM" id="MobiDB-lite"/>
    </source>
</evidence>
<dbReference type="AlphaFoldDB" id="X6MXT8"/>
<feature type="compositionally biased region" description="Low complexity" evidence="1">
    <location>
        <begin position="1"/>
        <end position="11"/>
    </location>
</feature>
<reference evidence="2 3" key="1">
    <citation type="journal article" date="2013" name="Curr. Biol.">
        <title>The Genome of the Foraminiferan Reticulomyxa filosa.</title>
        <authorList>
            <person name="Glockner G."/>
            <person name="Hulsmann N."/>
            <person name="Schleicher M."/>
            <person name="Noegel A.A."/>
            <person name="Eichinger L."/>
            <person name="Gallinger C."/>
            <person name="Pawlowski J."/>
            <person name="Sierra R."/>
            <person name="Euteneuer U."/>
            <person name="Pillet L."/>
            <person name="Moustafa A."/>
            <person name="Platzer M."/>
            <person name="Groth M."/>
            <person name="Szafranski K."/>
            <person name="Schliwa M."/>
        </authorList>
    </citation>
    <scope>NUCLEOTIDE SEQUENCE [LARGE SCALE GENOMIC DNA]</scope>
</reference>
<accession>X6MXT8</accession>
<feature type="compositionally biased region" description="Basic residues" evidence="1">
    <location>
        <begin position="12"/>
        <end position="22"/>
    </location>
</feature>
<feature type="region of interest" description="Disordered" evidence="1">
    <location>
        <begin position="1"/>
        <end position="32"/>
    </location>
</feature>
<evidence type="ECO:0000313" key="2">
    <source>
        <dbReference type="EMBL" id="ETO18656.1"/>
    </source>
</evidence>
<name>X6MXT8_RETFI</name>
<dbReference type="EMBL" id="ASPP01014594">
    <property type="protein sequence ID" value="ETO18656.1"/>
    <property type="molecule type" value="Genomic_DNA"/>
</dbReference>
<comment type="caution">
    <text evidence="2">The sequence shown here is derived from an EMBL/GenBank/DDBJ whole genome shotgun (WGS) entry which is preliminary data.</text>
</comment>
<dbReference type="Proteomes" id="UP000023152">
    <property type="component" value="Unassembled WGS sequence"/>
</dbReference>
<evidence type="ECO:0000313" key="3">
    <source>
        <dbReference type="Proteomes" id="UP000023152"/>
    </source>
</evidence>
<feature type="compositionally biased region" description="Basic and acidic residues" evidence="1">
    <location>
        <begin position="23"/>
        <end position="32"/>
    </location>
</feature>
<organism evidence="2 3">
    <name type="scientific">Reticulomyxa filosa</name>
    <dbReference type="NCBI Taxonomy" id="46433"/>
    <lineage>
        <taxon>Eukaryota</taxon>
        <taxon>Sar</taxon>
        <taxon>Rhizaria</taxon>
        <taxon>Retaria</taxon>
        <taxon>Foraminifera</taxon>
        <taxon>Monothalamids</taxon>
        <taxon>Reticulomyxidae</taxon>
        <taxon>Reticulomyxa</taxon>
    </lineage>
</organism>
<keyword evidence="3" id="KW-1185">Reference proteome</keyword>